<comment type="cofactor">
    <cofactor evidence="5">
        <name>Zn(2+)</name>
        <dbReference type="ChEBI" id="CHEBI:29105"/>
    </cofactor>
    <text evidence="5">Binds 1 zinc ion per subunit.</text>
</comment>
<keyword evidence="1 5" id="KW-0963">Cytoplasm</keyword>
<evidence type="ECO:0000256" key="1">
    <source>
        <dbReference type="ARBA" id="ARBA00022490"/>
    </source>
</evidence>
<dbReference type="InterPro" id="IPR050852">
    <property type="entry name" value="Queuine_tRNA-ribosyltrfase"/>
</dbReference>
<organism evidence="7 8">
    <name type="scientific">Danaus plexippus plexippus</name>
    <dbReference type="NCBI Taxonomy" id="278856"/>
    <lineage>
        <taxon>Eukaryota</taxon>
        <taxon>Metazoa</taxon>
        <taxon>Ecdysozoa</taxon>
        <taxon>Arthropoda</taxon>
        <taxon>Hexapoda</taxon>
        <taxon>Insecta</taxon>
        <taxon>Pterygota</taxon>
        <taxon>Neoptera</taxon>
        <taxon>Endopterygota</taxon>
        <taxon>Lepidoptera</taxon>
        <taxon>Glossata</taxon>
        <taxon>Ditrysia</taxon>
        <taxon>Papilionoidea</taxon>
        <taxon>Nymphalidae</taxon>
        <taxon>Danainae</taxon>
        <taxon>Danaini</taxon>
        <taxon>Danaina</taxon>
        <taxon>Danaus</taxon>
        <taxon>Danaus</taxon>
    </lineage>
</organism>
<protein>
    <recommendedName>
        <fullName evidence="5">Queuine tRNA-ribosyltransferase accessory subunit 2</fullName>
    </recommendedName>
    <alternativeName>
        <fullName evidence="5">Queuine tRNA-ribosyltransferase domain-containing protein 1</fullName>
    </alternativeName>
</protein>
<dbReference type="Gene3D" id="3.20.20.105">
    <property type="entry name" value="Queuine tRNA-ribosyltransferase-like"/>
    <property type="match status" value="1"/>
</dbReference>
<evidence type="ECO:0000313" key="7">
    <source>
        <dbReference type="EMBL" id="OWR48763.1"/>
    </source>
</evidence>
<dbReference type="eggNOG" id="KOG3909">
    <property type="taxonomic scope" value="Eukaryota"/>
</dbReference>
<sequence length="424" mass="47710">MRFIVTKAGCSSERIGNLTGFVKCPNAVIETPTSGLFTQGGSIVHLTADVLARVFTNPQILVMPLTNSIQLETGVKAQNEGVTKFAGLPEHVACVTVNNFYETVPPGHFEPGKIPLWTKHGKKMITADKYMDLMEIFRPDMFLAIADGCMSVNETPKRASKAVERTCKLLNTCIDRYKASKELKNSALVGVVVGAQNQKKCDECIENILKHVDCISGVALEGITDGTDFLKEYTNQYCDIFKKVGDALPKEFFRILEGCWNPAMTLSAIEHGWDIFDGTYAVKLTNMGIALKLSFDVTKENETPYLLDMIDELYKEDFNPILKGCECLTCKKHTRAYIRHLLNTREMLASVLLSIHNLHHFDQMFIHAREHINAGTFNTYKNHITKQCDMLKELPKYRYKGSMNTPEKTNVHINKKKKVDVNSN</sequence>
<evidence type="ECO:0000256" key="2">
    <source>
        <dbReference type="ARBA" id="ARBA00022694"/>
    </source>
</evidence>
<comment type="similarity">
    <text evidence="5">Belongs to the queuine tRNA-ribosyltransferase family. QTRT2 subfamily.</text>
</comment>
<dbReference type="Pfam" id="PF01702">
    <property type="entry name" value="TGT"/>
    <property type="match status" value="1"/>
</dbReference>
<evidence type="ECO:0000256" key="3">
    <source>
        <dbReference type="ARBA" id="ARBA00022723"/>
    </source>
</evidence>
<dbReference type="STRING" id="278856.A0A212F4W8"/>
<feature type="binding site" evidence="5">
    <location>
        <position position="327"/>
    </location>
    <ligand>
        <name>Zn(2+)</name>
        <dbReference type="ChEBI" id="CHEBI:29105"/>
    </ligand>
</feature>
<reference evidence="7 8" key="1">
    <citation type="journal article" date="2011" name="Cell">
        <title>The monarch butterfly genome yields insights into long-distance migration.</title>
        <authorList>
            <person name="Zhan S."/>
            <person name="Merlin C."/>
            <person name="Boore J.L."/>
            <person name="Reppert S.M."/>
        </authorList>
    </citation>
    <scope>NUCLEOTIDE SEQUENCE [LARGE SCALE GENOMIC DNA]</scope>
    <source>
        <strain evidence="7">F-2</strain>
    </source>
</reference>
<accession>A0A212F4W8</accession>
<dbReference type="EMBL" id="AGBW02010305">
    <property type="protein sequence ID" value="OWR48763.1"/>
    <property type="molecule type" value="Genomic_DNA"/>
</dbReference>
<feature type="binding site" evidence="5">
    <location>
        <position position="330"/>
    </location>
    <ligand>
        <name>Zn(2+)</name>
        <dbReference type="ChEBI" id="CHEBI:29105"/>
    </ligand>
</feature>
<name>A0A212F4W8_DANPL</name>
<dbReference type="PANTHER" id="PTHR46064:SF1">
    <property type="entry name" value="QUEUINE TRNA-RIBOSYLTRANSFERASE ACCESSORY SUBUNIT 2"/>
    <property type="match status" value="1"/>
</dbReference>
<dbReference type="HAMAP" id="MF_03043">
    <property type="entry name" value="QTRT2"/>
    <property type="match status" value="1"/>
</dbReference>
<evidence type="ECO:0000313" key="8">
    <source>
        <dbReference type="Proteomes" id="UP000007151"/>
    </source>
</evidence>
<comment type="function">
    <text evidence="5">Non-catalytic subunit of the queuine tRNA-ribosyltransferase (TGT) that catalyzes the base-exchange of a guanine (G) residue with queuine (Q) at position 34 (anticodon wobble position) in tRNAs with GU(N) anticodons (tRNA-Asp, -Asn, -His and -Tyr), resulting in the hypermodified nucleoside queuosine (7-(((4,5-cis-dihydroxy-2-cyclopenten-1-yl)amino)methyl)-7-deazaguanosine).</text>
</comment>
<keyword evidence="2 5" id="KW-0819">tRNA processing</keyword>
<comment type="subunit">
    <text evidence="5">Heterodimer of a catalytic subunit and an accessory subunit.</text>
</comment>
<dbReference type="InParanoid" id="A0A212F4W8"/>
<dbReference type="GO" id="GO:0006400">
    <property type="term" value="P:tRNA modification"/>
    <property type="evidence" value="ECO:0007669"/>
    <property type="project" value="InterPro"/>
</dbReference>
<dbReference type="GO" id="GO:0005737">
    <property type="term" value="C:cytoplasm"/>
    <property type="evidence" value="ECO:0007669"/>
    <property type="project" value="UniProtKB-SubCell"/>
</dbReference>
<feature type="domain" description="tRNA-guanine(15) transglycosylase-like" evidence="6">
    <location>
        <begin position="13"/>
        <end position="387"/>
    </location>
</feature>
<dbReference type="KEGG" id="dpl:KGM_201923"/>
<comment type="caution">
    <text evidence="7">The sequence shown here is derived from an EMBL/GenBank/DDBJ whole genome shotgun (WGS) entry which is preliminary data.</text>
</comment>
<dbReference type="InterPro" id="IPR002616">
    <property type="entry name" value="tRNA_ribo_trans-like"/>
</dbReference>
<keyword evidence="8" id="KW-1185">Reference proteome</keyword>
<keyword evidence="3 5" id="KW-0479">Metal-binding</keyword>
<dbReference type="GO" id="GO:0008479">
    <property type="term" value="F:tRNA-guanosine(34) queuine transglycosylase activity"/>
    <property type="evidence" value="ECO:0007669"/>
    <property type="project" value="UniProtKB-UniRule"/>
</dbReference>
<evidence type="ECO:0000256" key="4">
    <source>
        <dbReference type="ARBA" id="ARBA00022833"/>
    </source>
</evidence>
<dbReference type="InterPro" id="IPR036511">
    <property type="entry name" value="TGT-like_sf"/>
</dbReference>
<dbReference type="SUPFAM" id="SSF51713">
    <property type="entry name" value="tRNA-guanine transglycosylase"/>
    <property type="match status" value="1"/>
</dbReference>
<dbReference type="PANTHER" id="PTHR46064">
    <property type="entry name" value="QUEUINE TRNA-RIBOSYLTRANSFERASE ACCESSORY SUBUNIT 2"/>
    <property type="match status" value="1"/>
</dbReference>
<evidence type="ECO:0000259" key="6">
    <source>
        <dbReference type="Pfam" id="PF01702"/>
    </source>
</evidence>
<keyword evidence="4 5" id="KW-0862">Zinc</keyword>
<proteinExistence type="inferred from homology"/>
<dbReference type="NCBIfam" id="TIGR00449">
    <property type="entry name" value="tgt_general"/>
    <property type="match status" value="1"/>
</dbReference>
<dbReference type="GO" id="GO:0046872">
    <property type="term" value="F:metal ion binding"/>
    <property type="evidence" value="ECO:0007669"/>
    <property type="project" value="UniProtKB-KW"/>
</dbReference>
<dbReference type="InterPro" id="IPR028592">
    <property type="entry name" value="QTRTD1"/>
</dbReference>
<dbReference type="Proteomes" id="UP000007151">
    <property type="component" value="Unassembled WGS sequence"/>
</dbReference>
<feature type="binding site" evidence="5">
    <location>
        <position position="356"/>
    </location>
    <ligand>
        <name>Zn(2+)</name>
        <dbReference type="ChEBI" id="CHEBI:29105"/>
    </ligand>
</feature>
<gene>
    <name evidence="7" type="ORF">KGM_201923</name>
</gene>
<feature type="binding site" evidence="5">
    <location>
        <position position="325"/>
    </location>
    <ligand>
        <name>Zn(2+)</name>
        <dbReference type="ChEBI" id="CHEBI:29105"/>
    </ligand>
</feature>
<evidence type="ECO:0000256" key="5">
    <source>
        <dbReference type="HAMAP-Rule" id="MF_03043"/>
    </source>
</evidence>
<dbReference type="AlphaFoldDB" id="A0A212F4W8"/>
<dbReference type="FunCoup" id="A0A212F4W8">
    <property type="interactions" value="1340"/>
</dbReference>
<comment type="subcellular location">
    <subcellularLocation>
        <location evidence="5">Cytoplasm</location>
    </subcellularLocation>
</comment>